<feature type="signal peptide" evidence="3">
    <location>
        <begin position="1"/>
        <end position="19"/>
    </location>
</feature>
<dbReference type="SUPFAM" id="SSF48726">
    <property type="entry name" value="Immunoglobulin"/>
    <property type="match status" value="1"/>
</dbReference>
<accession>L5KKG3</accession>
<evidence type="ECO:0000313" key="5">
    <source>
        <dbReference type="EMBL" id="ELK11266.1"/>
    </source>
</evidence>
<keyword evidence="1" id="KW-0675">Receptor</keyword>
<evidence type="ECO:0000313" key="6">
    <source>
        <dbReference type="Proteomes" id="UP000010552"/>
    </source>
</evidence>
<dbReference type="Gene3D" id="2.60.40.10">
    <property type="entry name" value="Immunoglobulins"/>
    <property type="match status" value="1"/>
</dbReference>
<protein>
    <submittedName>
        <fullName evidence="5">Ig heavy chain V region 186-1</fullName>
    </submittedName>
</protein>
<feature type="chain" id="PRO_5003969307" evidence="3">
    <location>
        <begin position="20"/>
        <end position="169"/>
    </location>
</feature>
<keyword evidence="2" id="KW-0393">Immunoglobulin domain</keyword>
<name>L5KKG3_PTEAL</name>
<dbReference type="PROSITE" id="PS50835">
    <property type="entry name" value="IG_LIKE"/>
    <property type="match status" value="1"/>
</dbReference>
<evidence type="ECO:0000259" key="4">
    <source>
        <dbReference type="PROSITE" id="PS50835"/>
    </source>
</evidence>
<dbReference type="Proteomes" id="UP000010552">
    <property type="component" value="Unassembled WGS sequence"/>
</dbReference>
<dbReference type="InParanoid" id="L5KKG3"/>
<dbReference type="PANTHER" id="PTHR19256:SF44">
    <property type="entry name" value="T CELL RECEPTOR GAMMA VARIABLE 9"/>
    <property type="match status" value="1"/>
</dbReference>
<keyword evidence="6" id="KW-1185">Reference proteome</keyword>
<evidence type="ECO:0000256" key="1">
    <source>
        <dbReference type="ARBA" id="ARBA00023170"/>
    </source>
</evidence>
<evidence type="ECO:0000256" key="3">
    <source>
        <dbReference type="SAM" id="SignalP"/>
    </source>
</evidence>
<gene>
    <name evidence="5" type="ORF">PAL_GLEAN10002574</name>
</gene>
<dbReference type="InterPro" id="IPR007110">
    <property type="entry name" value="Ig-like_dom"/>
</dbReference>
<reference evidence="6" key="1">
    <citation type="journal article" date="2013" name="Science">
        <title>Comparative analysis of bat genomes provides insight into the evolution of flight and immunity.</title>
        <authorList>
            <person name="Zhang G."/>
            <person name="Cowled C."/>
            <person name="Shi Z."/>
            <person name="Huang Z."/>
            <person name="Bishop-Lilly K.A."/>
            <person name="Fang X."/>
            <person name="Wynne J.W."/>
            <person name="Xiong Z."/>
            <person name="Baker M.L."/>
            <person name="Zhao W."/>
            <person name="Tachedjian M."/>
            <person name="Zhu Y."/>
            <person name="Zhou P."/>
            <person name="Jiang X."/>
            <person name="Ng J."/>
            <person name="Yang L."/>
            <person name="Wu L."/>
            <person name="Xiao J."/>
            <person name="Feng Y."/>
            <person name="Chen Y."/>
            <person name="Sun X."/>
            <person name="Zhang Y."/>
            <person name="Marsh G.A."/>
            <person name="Crameri G."/>
            <person name="Broder C.C."/>
            <person name="Frey K.G."/>
            <person name="Wang L.F."/>
            <person name="Wang J."/>
        </authorList>
    </citation>
    <scope>NUCLEOTIDE SEQUENCE [LARGE SCALE GENOMIC DNA]</scope>
</reference>
<keyword evidence="3" id="KW-0732">Signal</keyword>
<dbReference type="InterPro" id="IPR013783">
    <property type="entry name" value="Ig-like_fold"/>
</dbReference>
<dbReference type="EMBL" id="KB030709">
    <property type="protein sequence ID" value="ELK11266.1"/>
    <property type="molecule type" value="Genomic_DNA"/>
</dbReference>
<dbReference type="InterPro" id="IPR003599">
    <property type="entry name" value="Ig_sub"/>
</dbReference>
<dbReference type="InterPro" id="IPR013106">
    <property type="entry name" value="Ig_V-set"/>
</dbReference>
<dbReference type="InterPro" id="IPR036179">
    <property type="entry name" value="Ig-like_dom_sf"/>
</dbReference>
<dbReference type="PANTHER" id="PTHR19256">
    <property type="entry name" value="T-CELL RECEPTOR GAMMA CHAIN"/>
    <property type="match status" value="1"/>
</dbReference>
<sequence length="169" mass="18991">MRWTCSLFYLTIFCAGVLLDINLEPDTKTLTVRVGEPVTFFCRVTGADLKSYQMSWYKKNENNSLTLVYKLSNNSDHNLIRSHFKGKIDALKSQYILGIQKATAKDAGIYYCGSNIHGAAVLLLTASETQGQAEVADSIRDPPWLKCAPHRRCNHLITSTLTSDKRDRS</sequence>
<dbReference type="Pfam" id="PF07686">
    <property type="entry name" value="V-set"/>
    <property type="match status" value="1"/>
</dbReference>
<feature type="domain" description="Ig-like" evidence="4">
    <location>
        <begin position="25"/>
        <end position="112"/>
    </location>
</feature>
<evidence type="ECO:0000256" key="2">
    <source>
        <dbReference type="ARBA" id="ARBA00023319"/>
    </source>
</evidence>
<organism evidence="5 6">
    <name type="scientific">Pteropus alecto</name>
    <name type="common">Black flying fox</name>
    <dbReference type="NCBI Taxonomy" id="9402"/>
    <lineage>
        <taxon>Eukaryota</taxon>
        <taxon>Metazoa</taxon>
        <taxon>Chordata</taxon>
        <taxon>Craniata</taxon>
        <taxon>Vertebrata</taxon>
        <taxon>Euteleostomi</taxon>
        <taxon>Mammalia</taxon>
        <taxon>Eutheria</taxon>
        <taxon>Laurasiatheria</taxon>
        <taxon>Chiroptera</taxon>
        <taxon>Yinpterochiroptera</taxon>
        <taxon>Pteropodoidea</taxon>
        <taxon>Pteropodidae</taxon>
        <taxon>Pteropodinae</taxon>
        <taxon>Pteropus</taxon>
    </lineage>
</organism>
<dbReference type="AlphaFoldDB" id="L5KKG3"/>
<dbReference type="SMART" id="SM00409">
    <property type="entry name" value="IG"/>
    <property type="match status" value="1"/>
</dbReference>
<dbReference type="InterPro" id="IPR051117">
    <property type="entry name" value="TRG_var/const_region"/>
</dbReference>
<dbReference type="SMART" id="SM00406">
    <property type="entry name" value="IGv"/>
    <property type="match status" value="1"/>
</dbReference>
<proteinExistence type="predicted"/>